<dbReference type="CDD" id="cd07016">
    <property type="entry name" value="S14_ClpP_1"/>
    <property type="match status" value="1"/>
</dbReference>
<feature type="non-terminal residue" evidence="7">
    <location>
        <position position="235"/>
    </location>
</feature>
<reference evidence="7" key="2">
    <citation type="submission" date="2018-07" db="EMBL/GenBank/DDBJ databases">
        <authorList>
            <consortium name="NCBI Pathogen Detection Project"/>
        </authorList>
    </citation>
    <scope>NUCLEOTIDE SEQUENCE</scope>
    <source>
        <strain evidence="7">N13-01327</strain>
    </source>
</reference>
<dbReference type="AlphaFoldDB" id="A0A740D8Z3"/>
<dbReference type="NCBIfam" id="NF045542">
    <property type="entry name" value="Clp_rel_HeadMat"/>
    <property type="match status" value="1"/>
</dbReference>
<dbReference type="InterPro" id="IPR001907">
    <property type="entry name" value="ClpP"/>
</dbReference>
<gene>
    <name evidence="7" type="ORF">G4W03_004235</name>
</gene>
<dbReference type="PANTHER" id="PTHR10381:SF70">
    <property type="entry name" value="ATP-DEPENDENT CLP PROTEASE PROTEOLYTIC SUBUNIT"/>
    <property type="match status" value="1"/>
</dbReference>
<evidence type="ECO:0000256" key="3">
    <source>
        <dbReference type="ARBA" id="ARBA00022670"/>
    </source>
</evidence>
<dbReference type="SUPFAM" id="SSF52096">
    <property type="entry name" value="ClpP/crotonase"/>
    <property type="match status" value="1"/>
</dbReference>
<dbReference type="EMBL" id="DAATSP010000017">
    <property type="protein sequence ID" value="HAE9932768.1"/>
    <property type="molecule type" value="Genomic_DNA"/>
</dbReference>
<reference evidence="7" key="1">
    <citation type="journal article" date="2018" name="Genome Biol.">
        <title>SKESA: strategic k-mer extension for scrupulous assemblies.</title>
        <authorList>
            <person name="Souvorov A."/>
            <person name="Agarwala R."/>
            <person name="Lipman D.J."/>
        </authorList>
    </citation>
    <scope>NUCLEOTIDE SEQUENCE</scope>
    <source>
        <strain evidence="7">N13-01327</strain>
    </source>
</reference>
<comment type="similarity">
    <text evidence="1 6">Belongs to the peptidase S14 family.</text>
</comment>
<evidence type="ECO:0000313" key="7">
    <source>
        <dbReference type="EMBL" id="HAE9932768.1"/>
    </source>
</evidence>
<keyword evidence="5" id="KW-0720">Serine protease</keyword>
<keyword evidence="4" id="KW-0378">Hydrolase</keyword>
<dbReference type="GO" id="GO:0009368">
    <property type="term" value="C:endopeptidase Clp complex"/>
    <property type="evidence" value="ECO:0007669"/>
    <property type="project" value="TreeGrafter"/>
</dbReference>
<dbReference type="InterPro" id="IPR023562">
    <property type="entry name" value="ClpP/TepA"/>
</dbReference>
<dbReference type="GO" id="GO:0006515">
    <property type="term" value="P:protein quality control for misfolded or incompletely synthesized proteins"/>
    <property type="evidence" value="ECO:0007669"/>
    <property type="project" value="TreeGrafter"/>
</dbReference>
<dbReference type="PRINTS" id="PR00127">
    <property type="entry name" value="CLPPROTEASEP"/>
</dbReference>
<evidence type="ECO:0000256" key="1">
    <source>
        <dbReference type="ARBA" id="ARBA00007039"/>
    </source>
</evidence>
<protein>
    <recommendedName>
        <fullName evidence="6">ATP-dependent Clp protease proteolytic subunit</fullName>
    </recommendedName>
</protein>
<dbReference type="PANTHER" id="PTHR10381">
    <property type="entry name" value="ATP-DEPENDENT CLP PROTEASE PROTEOLYTIC SUBUNIT"/>
    <property type="match status" value="1"/>
</dbReference>
<keyword evidence="3 7" id="KW-0645">Protease</keyword>
<comment type="caution">
    <text evidence="7">The sequence shown here is derived from an EMBL/GenBank/DDBJ whole genome shotgun (WGS) entry which is preliminary data.</text>
</comment>
<proteinExistence type="inferred from homology"/>
<dbReference type="GO" id="GO:0051117">
    <property type="term" value="F:ATPase binding"/>
    <property type="evidence" value="ECO:0007669"/>
    <property type="project" value="TreeGrafter"/>
</dbReference>
<organism evidence="7">
    <name type="scientific">Salmonella enterica subsp. enterica serovar Heidelberg</name>
    <dbReference type="NCBI Taxonomy" id="611"/>
    <lineage>
        <taxon>Bacteria</taxon>
        <taxon>Pseudomonadati</taxon>
        <taxon>Pseudomonadota</taxon>
        <taxon>Gammaproteobacteria</taxon>
        <taxon>Enterobacterales</taxon>
        <taxon>Enterobacteriaceae</taxon>
        <taxon>Salmonella</taxon>
    </lineage>
</organism>
<keyword evidence="2" id="KW-0963">Cytoplasm</keyword>
<evidence type="ECO:0000256" key="6">
    <source>
        <dbReference type="RuleBase" id="RU003567"/>
    </source>
</evidence>
<evidence type="ECO:0000256" key="2">
    <source>
        <dbReference type="ARBA" id="ARBA00022490"/>
    </source>
</evidence>
<evidence type="ECO:0000256" key="4">
    <source>
        <dbReference type="ARBA" id="ARBA00022801"/>
    </source>
</evidence>
<dbReference type="GO" id="GO:0004176">
    <property type="term" value="F:ATP-dependent peptidase activity"/>
    <property type="evidence" value="ECO:0007669"/>
    <property type="project" value="InterPro"/>
</dbReference>
<dbReference type="FunFam" id="3.90.226.10:FF:000101">
    <property type="entry name" value="ATP-dependent Clp protease proteolytic subunit"/>
    <property type="match status" value="1"/>
</dbReference>
<dbReference type="GO" id="GO:0004252">
    <property type="term" value="F:serine-type endopeptidase activity"/>
    <property type="evidence" value="ECO:0007669"/>
    <property type="project" value="InterPro"/>
</dbReference>
<dbReference type="Gene3D" id="3.90.226.10">
    <property type="entry name" value="2-enoyl-CoA Hydratase, Chain A, domain 1"/>
    <property type="match status" value="1"/>
</dbReference>
<dbReference type="Pfam" id="PF00574">
    <property type="entry name" value="CLP_protease"/>
    <property type="match status" value="1"/>
</dbReference>
<name>A0A740D8Z3_SALET</name>
<dbReference type="InterPro" id="IPR029045">
    <property type="entry name" value="ClpP/crotonase-like_dom_sf"/>
</dbReference>
<sequence length="235" mass="25371">MKTTVAAIKMPPVMTTGNERGEGSSNSWYSIRAAVNNTAEVRIYDEIGGWGISARWFAEELAALGQINRINLHIHSPGGAVLDGIAIYNLLKNHPAQKTVYIDGMACSMASAIAMVGNPIIMPENAMMMIHKPRGVAGGEAEDIREYADLLDKIESVIIPIYTEKTGKTPEDIAAMLAKETWMSGAECVSEGFADKLIQPVKAMACIHSKRVEEFEHMPQSIKGMIIAPQGNAGA</sequence>
<evidence type="ECO:0000256" key="5">
    <source>
        <dbReference type="ARBA" id="ARBA00022825"/>
    </source>
</evidence>
<accession>A0A740D8Z3</accession>